<proteinExistence type="predicted"/>
<comment type="caution">
    <text evidence="1">The sequence shown here is derived from an EMBL/GenBank/DDBJ whole genome shotgun (WGS) entry which is preliminary data.</text>
</comment>
<protein>
    <submittedName>
        <fullName evidence="1">Uncharacterized protein</fullName>
    </submittedName>
</protein>
<evidence type="ECO:0000313" key="1">
    <source>
        <dbReference type="EMBL" id="KAI5666398.1"/>
    </source>
</evidence>
<dbReference type="Proteomes" id="UP001060085">
    <property type="component" value="Linkage Group LG04"/>
</dbReference>
<accession>A0ACC0B1A4</accession>
<reference evidence="2" key="1">
    <citation type="journal article" date="2023" name="Nat. Plants">
        <title>Single-cell RNA sequencing provides a high-resolution roadmap for understanding the multicellular compartmentation of specialized metabolism.</title>
        <authorList>
            <person name="Sun S."/>
            <person name="Shen X."/>
            <person name="Li Y."/>
            <person name="Li Y."/>
            <person name="Wang S."/>
            <person name="Li R."/>
            <person name="Zhang H."/>
            <person name="Shen G."/>
            <person name="Guo B."/>
            <person name="Wei J."/>
            <person name="Xu J."/>
            <person name="St-Pierre B."/>
            <person name="Chen S."/>
            <person name="Sun C."/>
        </authorList>
    </citation>
    <scope>NUCLEOTIDE SEQUENCE [LARGE SCALE GENOMIC DNA]</scope>
</reference>
<sequence>MSLNSVQVVDLSYNRFSGEIPSSDSLPRTLKALDLSSNEFKGEIGISFLQTGLSLMNFNVSFNNFFGQFPLFICNFLPLITVLDFSFNNFNGPIGFGKCSNLKALRAGFNLLEGPLPDDLYGMEQLEELYLPGNRLSGLISEGIGNLQNLRILALHENELSGSIPWTIGRLNRLENLLLYVNKLEGSLPKTLRNCSRLTTLNLRTNFIRGELSSFDFSKFLKLRIIDLGNNFFNGTFPATLGSCLSLSAIRLSGNQLVGEIPKEIKALQSLRFLSVSNNSLVNIRGALSVLSGCPNLTYLALSNNFFKESFPEFEELFHFHGFRNMQLLALGGCRFNGKLPNWLSDLPKLKVLDLSQNGFEGELPGWLWDLPSLFYLDLSYNFFAGTLPFEFTSLPSLVSEKFPNAEPQITLELPIFVNPPPKNIKGLQYNKIAYLPPAIYLKNNNISGFIPSEVKNLKLLQELDLSNNHFSGNIPETISELKNLEELDLSGNRLQGRIPPSFRNLHFLSAFNVANNLLEGPVPTGGQFDTFPITSFQGNPDLCGEVLYQSCSENFATLQTSGKKTINWLSFQSGFGIGYSVSFVIAVVTYTYVTRCSWRTRKSRLIRVNPR</sequence>
<keyword evidence="2" id="KW-1185">Reference proteome</keyword>
<name>A0ACC0B1A4_CATRO</name>
<dbReference type="EMBL" id="CM044704">
    <property type="protein sequence ID" value="KAI5666398.1"/>
    <property type="molecule type" value="Genomic_DNA"/>
</dbReference>
<gene>
    <name evidence="1" type="ORF">M9H77_16251</name>
</gene>
<evidence type="ECO:0000313" key="2">
    <source>
        <dbReference type="Proteomes" id="UP001060085"/>
    </source>
</evidence>
<organism evidence="1 2">
    <name type="scientific">Catharanthus roseus</name>
    <name type="common">Madagascar periwinkle</name>
    <name type="synonym">Vinca rosea</name>
    <dbReference type="NCBI Taxonomy" id="4058"/>
    <lineage>
        <taxon>Eukaryota</taxon>
        <taxon>Viridiplantae</taxon>
        <taxon>Streptophyta</taxon>
        <taxon>Embryophyta</taxon>
        <taxon>Tracheophyta</taxon>
        <taxon>Spermatophyta</taxon>
        <taxon>Magnoliopsida</taxon>
        <taxon>eudicotyledons</taxon>
        <taxon>Gunneridae</taxon>
        <taxon>Pentapetalae</taxon>
        <taxon>asterids</taxon>
        <taxon>lamiids</taxon>
        <taxon>Gentianales</taxon>
        <taxon>Apocynaceae</taxon>
        <taxon>Rauvolfioideae</taxon>
        <taxon>Vinceae</taxon>
        <taxon>Catharanthinae</taxon>
        <taxon>Catharanthus</taxon>
    </lineage>
</organism>